<dbReference type="InParanoid" id="J4GGQ5"/>
<keyword evidence="2" id="KW-0732">Signal</keyword>
<name>J4GGQ5_9APHY</name>
<evidence type="ECO:0000256" key="1">
    <source>
        <dbReference type="SAM" id="MobiDB-lite"/>
    </source>
</evidence>
<dbReference type="HOGENOM" id="CLU_083660_0_0_1"/>
<dbReference type="AlphaFoldDB" id="J4GGQ5"/>
<dbReference type="STRING" id="599839.J4GGQ5"/>
<evidence type="ECO:0000313" key="3">
    <source>
        <dbReference type="EMBL" id="CCM05938.1"/>
    </source>
</evidence>
<feature type="signal peptide" evidence="2">
    <location>
        <begin position="1"/>
        <end position="18"/>
    </location>
</feature>
<keyword evidence="4" id="KW-1185">Reference proteome</keyword>
<gene>
    <name evidence="3" type="ORF">FIBRA_08177</name>
</gene>
<dbReference type="EMBL" id="HE797214">
    <property type="protein sequence ID" value="CCM05938.1"/>
    <property type="molecule type" value="Genomic_DNA"/>
</dbReference>
<dbReference type="OrthoDB" id="2339190at2759"/>
<protein>
    <recommendedName>
        <fullName evidence="5">Fibronectin type-III domain-containing protein</fullName>
    </recommendedName>
</protein>
<dbReference type="GeneID" id="24100849"/>
<sequence length="274" mass="28358">MYLSMIYVLSFLLLTARAIPVRPQARDVVDPPVTNPTADTVWNVGQTVTVTWNTSVIPPSANLTNPEGMVVLGYSTWQNENLMIDTPLAQGFPLTAGQVSFVVPSVQTRTNYIVALFGDSGNISPNFTIIGTSAPSSPSSNDPTTTDVSSIPSLTAAQTSTALMTTTVTSEAVTTVPGTTSTNTVIRISSPTSKGTSSVGSTTTSNTSASAHLPTSIASTPSSSPFSPATSGATNPTQTTTMTTTTSSAWSWAKGGVARPWSIAIISLVAFVML</sequence>
<evidence type="ECO:0008006" key="5">
    <source>
        <dbReference type="Google" id="ProtNLM"/>
    </source>
</evidence>
<dbReference type="RefSeq" id="XP_012185221.1">
    <property type="nucleotide sequence ID" value="XM_012329831.1"/>
</dbReference>
<evidence type="ECO:0000313" key="4">
    <source>
        <dbReference type="Proteomes" id="UP000006352"/>
    </source>
</evidence>
<dbReference type="Proteomes" id="UP000006352">
    <property type="component" value="Unassembled WGS sequence"/>
</dbReference>
<organism evidence="3 4">
    <name type="scientific">Fibroporia radiculosa</name>
    <dbReference type="NCBI Taxonomy" id="599839"/>
    <lineage>
        <taxon>Eukaryota</taxon>
        <taxon>Fungi</taxon>
        <taxon>Dikarya</taxon>
        <taxon>Basidiomycota</taxon>
        <taxon>Agaricomycotina</taxon>
        <taxon>Agaricomycetes</taxon>
        <taxon>Polyporales</taxon>
        <taxon>Fibroporiaceae</taxon>
        <taxon>Fibroporia</taxon>
    </lineage>
</organism>
<feature type="region of interest" description="Disordered" evidence="1">
    <location>
        <begin position="182"/>
        <end position="246"/>
    </location>
</feature>
<accession>J4GGQ5</accession>
<reference evidence="3 4" key="1">
    <citation type="journal article" date="2012" name="Appl. Environ. Microbiol.">
        <title>Short-read sequencing for genomic analysis of the brown rot fungus Fibroporia radiculosa.</title>
        <authorList>
            <person name="Tang J.D."/>
            <person name="Perkins A.D."/>
            <person name="Sonstegard T.S."/>
            <person name="Schroeder S.G."/>
            <person name="Burgess S.C."/>
            <person name="Diehl S.V."/>
        </authorList>
    </citation>
    <scope>NUCLEOTIDE SEQUENCE [LARGE SCALE GENOMIC DNA]</scope>
    <source>
        <strain evidence="3 4">TFFH 294</strain>
    </source>
</reference>
<proteinExistence type="predicted"/>
<evidence type="ECO:0000256" key="2">
    <source>
        <dbReference type="SAM" id="SignalP"/>
    </source>
</evidence>
<feature type="chain" id="PRO_5003778134" description="Fibronectin type-III domain-containing protein" evidence="2">
    <location>
        <begin position="19"/>
        <end position="274"/>
    </location>
</feature>